<evidence type="ECO:0000256" key="1">
    <source>
        <dbReference type="ARBA" id="ARBA00022450"/>
    </source>
</evidence>
<dbReference type="Pfam" id="PF00550">
    <property type="entry name" value="PP-binding"/>
    <property type="match status" value="1"/>
</dbReference>
<dbReference type="PROSITE" id="PS00012">
    <property type="entry name" value="PHOSPHOPANTETHEINE"/>
    <property type="match status" value="1"/>
</dbReference>
<dbReference type="SUPFAM" id="SSF47336">
    <property type="entry name" value="ACP-like"/>
    <property type="match status" value="1"/>
</dbReference>
<dbReference type="SMART" id="SM00823">
    <property type="entry name" value="PKS_PP"/>
    <property type="match status" value="1"/>
</dbReference>
<dbReference type="InterPro" id="IPR009081">
    <property type="entry name" value="PP-bd_ACP"/>
</dbReference>
<keyword evidence="2" id="KW-0597">Phosphoprotein</keyword>
<dbReference type="Proteomes" id="UP000741013">
    <property type="component" value="Unassembled WGS sequence"/>
</dbReference>
<dbReference type="Pfam" id="PF13193">
    <property type="entry name" value="AMP-binding_C"/>
    <property type="match status" value="1"/>
</dbReference>
<gene>
    <name evidence="4" type="ORF">JOM49_002592</name>
</gene>
<dbReference type="InterPro" id="IPR006162">
    <property type="entry name" value="Ppantetheine_attach_site"/>
</dbReference>
<dbReference type="PANTHER" id="PTHR45527:SF1">
    <property type="entry name" value="FATTY ACID SYNTHASE"/>
    <property type="match status" value="1"/>
</dbReference>
<sequence>MASEAFQPIQALVAKAIRRFPDHIAVECADGKLTYAELDRRADDIAVALQEAGAAPGALVPVLAEDRRELVAAVLGVLRIGGVVVPLDATAQQRRLEQALNDTDASWVVTGSDLGGLPAKVLAAAGATETTRIDIADTAGTSARRAVVTHEPSPDDPCYVFFTSGSTGRPKGIVGRLGSVDHFIRWETGLLGVDPGWRVSQLISPAFDAVLRDIFVPLTTGATLCVPPPDTLLDPAELSRWLEASDISLVHTVPSLFRRLATAPGEHGFTALECVALSGEKLAPRDAAGWFDRFGERTKLLNLYGPSETTMTKTFHFVTRADTERESIPIGRPMPETEVLVLTDRGQLAAAGEVGEIYLCTPHRSLGYHRQPDATAKAFVPDPRGGSAELAYRTGDFGRLSADGVLEYLGRKDHQVKIGGVRVELGGVESVLRKHPAVAEAAVVAGESADGTPFLCAHIEQTTNVDSALLRAFLRERLPEAAVPAVFVPTAELPRTISGKIDRRALPATAPAQTASADVLAPRTPAEQAIARIWASVLPGLAGAVDIRQDFFDAGGSSLLVIELLSRLSAEFGVSVPLHEFLSAPTVSAVAGLIEGSLISDDIDDLGL</sequence>
<evidence type="ECO:0000256" key="2">
    <source>
        <dbReference type="ARBA" id="ARBA00022553"/>
    </source>
</evidence>
<evidence type="ECO:0000313" key="4">
    <source>
        <dbReference type="EMBL" id="MBP2181066.1"/>
    </source>
</evidence>
<feature type="domain" description="Carrier" evidence="3">
    <location>
        <begin position="521"/>
        <end position="598"/>
    </location>
</feature>
<name>A0ABS4PNQ1_9PSEU</name>
<organism evidence="4 5">
    <name type="scientific">Amycolatopsis magusensis</name>
    <dbReference type="NCBI Taxonomy" id="882444"/>
    <lineage>
        <taxon>Bacteria</taxon>
        <taxon>Bacillati</taxon>
        <taxon>Actinomycetota</taxon>
        <taxon>Actinomycetes</taxon>
        <taxon>Pseudonocardiales</taxon>
        <taxon>Pseudonocardiaceae</taxon>
        <taxon>Amycolatopsis</taxon>
    </lineage>
</organism>
<dbReference type="InterPro" id="IPR010071">
    <property type="entry name" value="AA_adenyl_dom"/>
</dbReference>
<dbReference type="CDD" id="cd05930">
    <property type="entry name" value="A_NRPS"/>
    <property type="match status" value="1"/>
</dbReference>
<protein>
    <submittedName>
        <fullName evidence="4">Amino acid adenylation domain-containing protein</fullName>
    </submittedName>
</protein>
<dbReference type="PROSITE" id="PS50075">
    <property type="entry name" value="CARRIER"/>
    <property type="match status" value="1"/>
</dbReference>
<dbReference type="InterPro" id="IPR020806">
    <property type="entry name" value="PKS_PP-bd"/>
</dbReference>
<dbReference type="Gene3D" id="3.30.300.30">
    <property type="match status" value="1"/>
</dbReference>
<dbReference type="EMBL" id="JAGGMS010000001">
    <property type="protein sequence ID" value="MBP2181066.1"/>
    <property type="molecule type" value="Genomic_DNA"/>
</dbReference>
<dbReference type="PANTHER" id="PTHR45527">
    <property type="entry name" value="NONRIBOSOMAL PEPTIDE SYNTHETASE"/>
    <property type="match status" value="1"/>
</dbReference>
<dbReference type="InterPro" id="IPR020845">
    <property type="entry name" value="AMP-binding_CS"/>
</dbReference>
<dbReference type="NCBIfam" id="TIGR01733">
    <property type="entry name" value="AA-adenyl-dom"/>
    <property type="match status" value="1"/>
</dbReference>
<reference evidence="4 5" key="1">
    <citation type="submission" date="2021-03" db="EMBL/GenBank/DDBJ databases">
        <title>Sequencing the genomes of 1000 actinobacteria strains.</title>
        <authorList>
            <person name="Klenk H.-P."/>
        </authorList>
    </citation>
    <scope>NUCLEOTIDE SEQUENCE [LARGE SCALE GENOMIC DNA]</scope>
    <source>
        <strain evidence="4 5">DSM 45510</strain>
    </source>
</reference>
<evidence type="ECO:0000313" key="5">
    <source>
        <dbReference type="Proteomes" id="UP000741013"/>
    </source>
</evidence>
<dbReference type="Gene3D" id="1.10.1200.10">
    <property type="entry name" value="ACP-like"/>
    <property type="match status" value="1"/>
</dbReference>
<dbReference type="Gene3D" id="3.40.50.12780">
    <property type="entry name" value="N-terminal domain of ligase-like"/>
    <property type="match status" value="1"/>
</dbReference>
<keyword evidence="1" id="KW-0596">Phosphopantetheine</keyword>
<dbReference type="InterPro" id="IPR025110">
    <property type="entry name" value="AMP-bd_C"/>
</dbReference>
<proteinExistence type="predicted"/>
<dbReference type="Pfam" id="PF00501">
    <property type="entry name" value="AMP-binding"/>
    <property type="match status" value="1"/>
</dbReference>
<dbReference type="RefSeq" id="WP_209664534.1">
    <property type="nucleotide sequence ID" value="NZ_JAGGMS010000001.1"/>
</dbReference>
<comment type="caution">
    <text evidence="4">The sequence shown here is derived from an EMBL/GenBank/DDBJ whole genome shotgun (WGS) entry which is preliminary data.</text>
</comment>
<dbReference type="InterPro" id="IPR045851">
    <property type="entry name" value="AMP-bd_C_sf"/>
</dbReference>
<accession>A0ABS4PNQ1</accession>
<dbReference type="PROSITE" id="PS00455">
    <property type="entry name" value="AMP_BINDING"/>
    <property type="match status" value="1"/>
</dbReference>
<dbReference type="InterPro" id="IPR000873">
    <property type="entry name" value="AMP-dep_synth/lig_dom"/>
</dbReference>
<dbReference type="InterPro" id="IPR042099">
    <property type="entry name" value="ANL_N_sf"/>
</dbReference>
<keyword evidence="5" id="KW-1185">Reference proteome</keyword>
<evidence type="ECO:0000259" key="3">
    <source>
        <dbReference type="PROSITE" id="PS50075"/>
    </source>
</evidence>
<dbReference type="InterPro" id="IPR036736">
    <property type="entry name" value="ACP-like_sf"/>
</dbReference>
<dbReference type="SUPFAM" id="SSF56801">
    <property type="entry name" value="Acetyl-CoA synthetase-like"/>
    <property type="match status" value="1"/>
</dbReference>